<dbReference type="Gene3D" id="3.40.50.880">
    <property type="match status" value="1"/>
</dbReference>
<protein>
    <submittedName>
        <fullName evidence="2">Type 1 glutamine amidotransferase</fullName>
    </submittedName>
</protein>
<sequence>MKNKAYVRKKALIIQGGYEPHRPREVAEVLAALLVRENFEVEISDTLDILDDREKLMRMDLIVPVWTVGTLTPAQLRNLLDAVSGGIGLAGMHGGMGDAFRCEIDYMLMVGGQFVAHPGGADITYEVRFCSRDHPITAGIGNFAVTTEQYYMLVDPANVVLAATCFPRPHFPEVWRPTSMPVVWIKQYGRGRVFFNALGHSLDIVAKPEVLTMMQRGMAWAAR</sequence>
<dbReference type="Proteomes" id="UP001229346">
    <property type="component" value="Unassembled WGS sequence"/>
</dbReference>
<keyword evidence="3" id="KW-1185">Reference proteome</keyword>
<dbReference type="EMBL" id="JAUSSU010000008">
    <property type="protein sequence ID" value="MDQ0114527.1"/>
    <property type="molecule type" value="Genomic_DNA"/>
</dbReference>
<proteinExistence type="predicted"/>
<dbReference type="RefSeq" id="WP_307205914.1">
    <property type="nucleotide sequence ID" value="NZ_JAUSSU010000008.1"/>
</dbReference>
<comment type="caution">
    <text evidence="2">The sequence shown here is derived from an EMBL/GenBank/DDBJ whole genome shotgun (WGS) entry which is preliminary data.</text>
</comment>
<dbReference type="SUPFAM" id="SSF52317">
    <property type="entry name" value="Class I glutamine amidotransferase-like"/>
    <property type="match status" value="1"/>
</dbReference>
<dbReference type="Pfam" id="PF06283">
    <property type="entry name" value="ThuA"/>
    <property type="match status" value="1"/>
</dbReference>
<keyword evidence="2" id="KW-0315">Glutamine amidotransferase</keyword>
<feature type="domain" description="ThuA-like" evidence="1">
    <location>
        <begin position="10"/>
        <end position="221"/>
    </location>
</feature>
<name>A0ABT9U4G4_PAEHA</name>
<dbReference type="InterPro" id="IPR029062">
    <property type="entry name" value="Class_I_gatase-like"/>
</dbReference>
<gene>
    <name evidence="2" type="ORF">J2T15_003983</name>
</gene>
<evidence type="ECO:0000313" key="3">
    <source>
        <dbReference type="Proteomes" id="UP001229346"/>
    </source>
</evidence>
<reference evidence="2 3" key="1">
    <citation type="submission" date="2023-07" db="EMBL/GenBank/DDBJ databases">
        <title>Sorghum-associated microbial communities from plants grown in Nebraska, USA.</title>
        <authorList>
            <person name="Schachtman D."/>
        </authorList>
    </citation>
    <scope>NUCLEOTIDE SEQUENCE [LARGE SCALE GENOMIC DNA]</scope>
    <source>
        <strain evidence="2 3">CC482</strain>
    </source>
</reference>
<evidence type="ECO:0000259" key="1">
    <source>
        <dbReference type="Pfam" id="PF06283"/>
    </source>
</evidence>
<accession>A0ABT9U4G4</accession>
<organism evidence="2 3">
    <name type="scientific">Paenibacillus harenae</name>
    <dbReference type="NCBI Taxonomy" id="306543"/>
    <lineage>
        <taxon>Bacteria</taxon>
        <taxon>Bacillati</taxon>
        <taxon>Bacillota</taxon>
        <taxon>Bacilli</taxon>
        <taxon>Bacillales</taxon>
        <taxon>Paenibacillaceae</taxon>
        <taxon>Paenibacillus</taxon>
    </lineage>
</organism>
<dbReference type="InterPro" id="IPR029010">
    <property type="entry name" value="ThuA-like"/>
</dbReference>
<evidence type="ECO:0000313" key="2">
    <source>
        <dbReference type="EMBL" id="MDQ0114527.1"/>
    </source>
</evidence>
<dbReference type="PANTHER" id="PTHR40469">
    <property type="entry name" value="SECRETED GLYCOSYL HYDROLASE"/>
    <property type="match status" value="1"/>
</dbReference>
<dbReference type="PANTHER" id="PTHR40469:SF2">
    <property type="entry name" value="GALACTOSE-BINDING DOMAIN-LIKE SUPERFAMILY PROTEIN"/>
    <property type="match status" value="1"/>
</dbReference>